<reference evidence="3" key="2">
    <citation type="journal article" date="2021" name="PeerJ">
        <title>Extensive microbial diversity within the chicken gut microbiome revealed by metagenomics and culture.</title>
        <authorList>
            <person name="Gilroy R."/>
            <person name="Ravi A."/>
            <person name="Getino M."/>
            <person name="Pursley I."/>
            <person name="Horton D.L."/>
            <person name="Alikhan N.F."/>
            <person name="Baker D."/>
            <person name="Gharbi K."/>
            <person name="Hall N."/>
            <person name="Watson M."/>
            <person name="Adriaenssens E.M."/>
            <person name="Foster-Nyarko E."/>
            <person name="Jarju S."/>
            <person name="Secka A."/>
            <person name="Antonio M."/>
            <person name="Oren A."/>
            <person name="Chaudhuri R.R."/>
            <person name="La Ragione R."/>
            <person name="Hildebrand F."/>
            <person name="Pallen M.J."/>
        </authorList>
    </citation>
    <scope>NUCLEOTIDE SEQUENCE</scope>
    <source>
        <strain evidence="3">ChiSjej4B22-8148</strain>
    </source>
</reference>
<dbReference type="Pfam" id="PF01321">
    <property type="entry name" value="Creatinase_N"/>
    <property type="match status" value="1"/>
</dbReference>
<sequence length="361" mass="40495">MNGERLNRVIETMKKEGIEQMVITNPHSIHYLTGHYEEPYERFWAFYLNQNGGHSLIANRLFTLDEVTGTEILWYEDGEDGVELLNTRIDHQKSLGVDDGMTARFLLRLMELKAAPEYKLSSGCMDTVRAHKDKEEQDKMRHASAINDAAMAEFEKLIRPGVSEKGIVDQMLEIYRRLGGEKFSFSPSVGFGGNAANGHHEPDDTVLKYGDCVLFDVGCVADGYCSDMTRTFFYGEVKDSHRLVYETVLKAQRAAEAAIRPGVPLKDIDQVARDIITEAGYGEYFTHRLGHFIGREVHEKGEVSSASPLIAEPGMVFSIEPGIYIPGEVGVRIEDLVLVTEDGVEILNHYTKELQVIPSES</sequence>
<dbReference type="SUPFAM" id="SSF55920">
    <property type="entry name" value="Creatinase/aminopeptidase"/>
    <property type="match status" value="1"/>
</dbReference>
<dbReference type="InterPro" id="IPR000994">
    <property type="entry name" value="Pept_M24"/>
</dbReference>
<gene>
    <name evidence="3" type="ORF">IAB31_13255</name>
</gene>
<dbReference type="InterPro" id="IPR029149">
    <property type="entry name" value="Creatin/AminoP/Spt16_N"/>
</dbReference>
<dbReference type="Gene3D" id="3.90.230.10">
    <property type="entry name" value="Creatinase/methionine aminopeptidase superfamily"/>
    <property type="match status" value="1"/>
</dbReference>
<evidence type="ECO:0000313" key="4">
    <source>
        <dbReference type="Proteomes" id="UP000886757"/>
    </source>
</evidence>
<dbReference type="PANTHER" id="PTHR46112:SF3">
    <property type="entry name" value="AMINOPEPTIDASE YPDF"/>
    <property type="match status" value="1"/>
</dbReference>
<evidence type="ECO:0000313" key="3">
    <source>
        <dbReference type="EMBL" id="HIR14876.1"/>
    </source>
</evidence>
<dbReference type="AlphaFoldDB" id="A0A9D1AE71"/>
<keyword evidence="3" id="KW-0645">Protease</keyword>
<dbReference type="InterPro" id="IPR050659">
    <property type="entry name" value="Peptidase_M24B"/>
</dbReference>
<dbReference type="InterPro" id="IPR000587">
    <property type="entry name" value="Creatinase_N"/>
</dbReference>
<organism evidence="3 4">
    <name type="scientific">Candidatus Choladousia intestinavium</name>
    <dbReference type="NCBI Taxonomy" id="2840727"/>
    <lineage>
        <taxon>Bacteria</taxon>
        <taxon>Bacillati</taxon>
        <taxon>Bacillota</taxon>
        <taxon>Clostridia</taxon>
        <taxon>Lachnospirales</taxon>
        <taxon>Lachnospiraceae</taxon>
        <taxon>Lachnospiraceae incertae sedis</taxon>
        <taxon>Candidatus Choladousia</taxon>
    </lineage>
</organism>
<dbReference type="Gene3D" id="3.40.350.10">
    <property type="entry name" value="Creatinase/prolidase N-terminal domain"/>
    <property type="match status" value="1"/>
</dbReference>
<dbReference type="PRINTS" id="PR00599">
    <property type="entry name" value="MAPEPTIDASE"/>
</dbReference>
<evidence type="ECO:0000259" key="1">
    <source>
        <dbReference type="Pfam" id="PF00557"/>
    </source>
</evidence>
<dbReference type="InterPro" id="IPR001714">
    <property type="entry name" value="Pept_M24_MAP"/>
</dbReference>
<dbReference type="GO" id="GO:0004177">
    <property type="term" value="F:aminopeptidase activity"/>
    <property type="evidence" value="ECO:0007669"/>
    <property type="project" value="UniProtKB-KW"/>
</dbReference>
<dbReference type="SUPFAM" id="SSF53092">
    <property type="entry name" value="Creatinase/prolidase N-terminal domain"/>
    <property type="match status" value="1"/>
</dbReference>
<reference evidence="3" key="1">
    <citation type="submission" date="2020-10" db="EMBL/GenBank/DDBJ databases">
        <authorList>
            <person name="Gilroy R."/>
        </authorList>
    </citation>
    <scope>NUCLEOTIDE SEQUENCE</scope>
    <source>
        <strain evidence="3">ChiSjej4B22-8148</strain>
    </source>
</reference>
<feature type="domain" description="Peptidase M24" evidence="1">
    <location>
        <begin position="138"/>
        <end position="341"/>
    </location>
</feature>
<dbReference type="EMBL" id="DVGK01000156">
    <property type="protein sequence ID" value="HIR14876.1"/>
    <property type="molecule type" value="Genomic_DNA"/>
</dbReference>
<evidence type="ECO:0000259" key="2">
    <source>
        <dbReference type="Pfam" id="PF01321"/>
    </source>
</evidence>
<accession>A0A9D1AE71</accession>
<proteinExistence type="predicted"/>
<feature type="domain" description="Creatinase N-terminal" evidence="2">
    <location>
        <begin position="5"/>
        <end position="130"/>
    </location>
</feature>
<name>A0A9D1AE71_9FIRM</name>
<protein>
    <submittedName>
        <fullName evidence="3">Aminopeptidase P family protein</fullName>
    </submittedName>
</protein>
<dbReference type="InterPro" id="IPR036005">
    <property type="entry name" value="Creatinase/aminopeptidase-like"/>
</dbReference>
<dbReference type="Pfam" id="PF00557">
    <property type="entry name" value="Peptidase_M24"/>
    <property type="match status" value="1"/>
</dbReference>
<keyword evidence="3" id="KW-0031">Aminopeptidase</keyword>
<dbReference type="GO" id="GO:0008235">
    <property type="term" value="F:metalloexopeptidase activity"/>
    <property type="evidence" value="ECO:0007669"/>
    <property type="project" value="UniProtKB-ARBA"/>
</dbReference>
<keyword evidence="3" id="KW-0378">Hydrolase</keyword>
<dbReference type="CDD" id="cd01092">
    <property type="entry name" value="APP-like"/>
    <property type="match status" value="1"/>
</dbReference>
<dbReference type="Proteomes" id="UP000886757">
    <property type="component" value="Unassembled WGS sequence"/>
</dbReference>
<dbReference type="PANTHER" id="PTHR46112">
    <property type="entry name" value="AMINOPEPTIDASE"/>
    <property type="match status" value="1"/>
</dbReference>
<comment type="caution">
    <text evidence="3">The sequence shown here is derived from an EMBL/GenBank/DDBJ whole genome shotgun (WGS) entry which is preliminary data.</text>
</comment>